<dbReference type="EMBL" id="JADEVV010000017">
    <property type="protein sequence ID" value="MBE9253738.1"/>
    <property type="molecule type" value="Genomic_DNA"/>
</dbReference>
<dbReference type="SUPFAM" id="SSF53335">
    <property type="entry name" value="S-adenosyl-L-methionine-dependent methyltransferases"/>
    <property type="match status" value="1"/>
</dbReference>
<feature type="binding site" evidence="4">
    <location>
        <position position="345"/>
    </location>
    <ligand>
        <name>S-adenosyl-L-methionine</name>
        <dbReference type="ChEBI" id="CHEBI:59789"/>
    </ligand>
</feature>
<dbReference type="InterPro" id="IPR030390">
    <property type="entry name" value="MeTrfase_TrmA_AS"/>
</dbReference>
<dbReference type="Gene3D" id="2.40.50.140">
    <property type="entry name" value="Nucleic acid-binding proteins"/>
    <property type="match status" value="1"/>
</dbReference>
<dbReference type="Proteomes" id="UP000658720">
    <property type="component" value="Unassembled WGS sequence"/>
</dbReference>
<dbReference type="PROSITE" id="PS01230">
    <property type="entry name" value="TRMA_1"/>
    <property type="match status" value="1"/>
</dbReference>
<dbReference type="SUPFAM" id="SSF50249">
    <property type="entry name" value="Nucleic acid-binding proteins"/>
    <property type="match status" value="1"/>
</dbReference>
<keyword evidence="3 4" id="KW-0949">S-adenosyl-L-methionine</keyword>
<accession>A0ABR9VQV8</accession>
<dbReference type="InterPro" id="IPR010280">
    <property type="entry name" value="U5_MeTrfase_fam"/>
</dbReference>
<dbReference type="Gene3D" id="2.40.50.1070">
    <property type="match status" value="1"/>
</dbReference>
<feature type="binding site" evidence="4">
    <location>
        <position position="295"/>
    </location>
    <ligand>
        <name>S-adenosyl-L-methionine</name>
        <dbReference type="ChEBI" id="CHEBI:59789"/>
    </ligand>
</feature>
<protein>
    <submittedName>
        <fullName evidence="7">23S rRNA (Uracil(1939)-C(5))-methyltransferase RlmD</fullName>
        <ecNumber evidence="7">2.1.1.190</ecNumber>
    </submittedName>
</protein>
<keyword evidence="1 4" id="KW-0489">Methyltransferase</keyword>
<keyword evidence="2 4" id="KW-0808">Transferase</keyword>
<dbReference type="EC" id="2.1.1.190" evidence="7"/>
<gene>
    <name evidence="7" type="primary">rlmD</name>
    <name evidence="7" type="ORF">IQ217_07695</name>
</gene>
<evidence type="ECO:0000313" key="8">
    <source>
        <dbReference type="Proteomes" id="UP000658720"/>
    </source>
</evidence>
<dbReference type="GO" id="GO:0008168">
    <property type="term" value="F:methyltransferase activity"/>
    <property type="evidence" value="ECO:0007669"/>
    <property type="project" value="UniProtKB-KW"/>
</dbReference>
<evidence type="ECO:0000256" key="4">
    <source>
        <dbReference type="PROSITE-ProRule" id="PRU01024"/>
    </source>
</evidence>
<dbReference type="GO" id="GO:0032259">
    <property type="term" value="P:methylation"/>
    <property type="evidence" value="ECO:0007669"/>
    <property type="project" value="UniProtKB-KW"/>
</dbReference>
<dbReference type="PROSITE" id="PS50926">
    <property type="entry name" value="TRAM"/>
    <property type="match status" value="1"/>
</dbReference>
<dbReference type="PROSITE" id="PS51687">
    <property type="entry name" value="SAM_MT_RNA_M5U"/>
    <property type="match status" value="1"/>
</dbReference>
<dbReference type="InterPro" id="IPR012340">
    <property type="entry name" value="NA-bd_OB-fold"/>
</dbReference>
<evidence type="ECO:0000256" key="3">
    <source>
        <dbReference type="ARBA" id="ARBA00022691"/>
    </source>
</evidence>
<dbReference type="InterPro" id="IPR002792">
    <property type="entry name" value="TRAM_dom"/>
</dbReference>
<evidence type="ECO:0000313" key="7">
    <source>
        <dbReference type="EMBL" id="MBE9253738.1"/>
    </source>
</evidence>
<feature type="active site" description="Nucleophile" evidence="4">
    <location>
        <position position="417"/>
    </location>
</feature>
<evidence type="ECO:0000256" key="5">
    <source>
        <dbReference type="PROSITE-ProRule" id="PRU10015"/>
    </source>
</evidence>
<dbReference type="CDD" id="cd02440">
    <property type="entry name" value="AdoMet_MTases"/>
    <property type="match status" value="1"/>
</dbReference>
<dbReference type="PANTHER" id="PTHR11061">
    <property type="entry name" value="RNA M5U METHYLTRANSFERASE"/>
    <property type="match status" value="1"/>
</dbReference>
<evidence type="ECO:0000259" key="6">
    <source>
        <dbReference type="PROSITE" id="PS50926"/>
    </source>
</evidence>
<name>A0ABR9VQV8_9SYNC</name>
<dbReference type="Pfam" id="PF01938">
    <property type="entry name" value="TRAM"/>
    <property type="match status" value="1"/>
</dbReference>
<comment type="caution">
    <text evidence="7">The sequence shown here is derived from an EMBL/GenBank/DDBJ whole genome shotgun (WGS) entry which is preliminary data.</text>
</comment>
<dbReference type="InterPro" id="IPR029063">
    <property type="entry name" value="SAM-dependent_MTases_sf"/>
</dbReference>
<evidence type="ECO:0000256" key="1">
    <source>
        <dbReference type="ARBA" id="ARBA00022603"/>
    </source>
</evidence>
<sequence>MIQSNNFSTSPLWQQGAVVELTITGLNHQGEGIGRFDDRVVFVPDTAPGDRLEVRLMRVKKNYALAQLLKILEPSPQRTRPSCIVADKCGGCQWQHLDYQFQVESKQQQIIDALERIGGFTALPLEPMLQSPASLGYRNKATYPLARSKTGQVQAGYYRKGSHRLVNINQCPVQDDRLNLLLTEVKKDIENRGWSIYDEEKKQGKLRHLSLRIGHRTGEMLLTLISAHKGLPDLEEQAGEWLERYPDLGGICLNIQPEPNNRIFGEETIVIAGRGTCREKFADLSFSLGANTFFQVNSEAAELLLTRLQQALNLQGTELLVDAYAGVGTFTLPLARQVRQAIAIEVNQDSVQQGQRNAEMNQITNVDFLAGTVETVLPTLSNIPDILLLDPPRKGCNPEVLREIVQQRPGKIAYISCQPPTLARDLKLLCAEGSYEITWVQGCDFFPQTAHVECAVILQAVNG</sequence>
<dbReference type="NCBIfam" id="TIGR00479">
    <property type="entry name" value="rumA"/>
    <property type="match status" value="1"/>
</dbReference>
<feature type="active site" evidence="5">
    <location>
        <position position="417"/>
    </location>
</feature>
<evidence type="ECO:0000256" key="2">
    <source>
        <dbReference type="ARBA" id="ARBA00022679"/>
    </source>
</evidence>
<feature type="domain" description="TRAM" evidence="6">
    <location>
        <begin position="12"/>
        <end position="70"/>
    </location>
</feature>
<comment type="similarity">
    <text evidence="4">Belongs to the class I-like SAM-binding methyltransferase superfamily. RNA M5U methyltransferase family.</text>
</comment>
<dbReference type="PANTHER" id="PTHR11061:SF30">
    <property type="entry name" value="TRNA (URACIL(54)-C(5))-METHYLTRANSFERASE"/>
    <property type="match status" value="1"/>
</dbReference>
<dbReference type="RefSeq" id="WP_194019499.1">
    <property type="nucleotide sequence ID" value="NZ_JADEVV010000017.1"/>
</dbReference>
<dbReference type="Gene3D" id="3.40.50.150">
    <property type="entry name" value="Vaccinia Virus protein VP39"/>
    <property type="match status" value="1"/>
</dbReference>
<dbReference type="Pfam" id="PF05958">
    <property type="entry name" value="tRNA_U5-meth_tr"/>
    <property type="match status" value="1"/>
</dbReference>
<feature type="binding site" evidence="4">
    <location>
        <position position="324"/>
    </location>
    <ligand>
        <name>S-adenosyl-L-methionine</name>
        <dbReference type="ChEBI" id="CHEBI:59789"/>
    </ligand>
</feature>
<proteinExistence type="inferred from homology"/>
<feature type="binding site" evidence="4">
    <location>
        <position position="390"/>
    </location>
    <ligand>
        <name>S-adenosyl-L-methionine</name>
        <dbReference type="ChEBI" id="CHEBI:59789"/>
    </ligand>
</feature>
<keyword evidence="8" id="KW-1185">Reference proteome</keyword>
<reference evidence="7 8" key="1">
    <citation type="submission" date="2020-10" db="EMBL/GenBank/DDBJ databases">
        <authorList>
            <person name="Castelo-Branco R."/>
            <person name="Eusebio N."/>
            <person name="Adriana R."/>
            <person name="Vieira A."/>
            <person name="Brugerolle De Fraissinette N."/>
            <person name="Rezende De Castro R."/>
            <person name="Schneider M.P."/>
            <person name="Vasconcelos V."/>
            <person name="Leao P.N."/>
        </authorList>
    </citation>
    <scope>NUCLEOTIDE SEQUENCE [LARGE SCALE GENOMIC DNA]</scope>
    <source>
        <strain evidence="7 8">LEGE 00031</strain>
    </source>
</reference>
<organism evidence="7 8">
    <name type="scientific">Synechocystis salina LEGE 00031</name>
    <dbReference type="NCBI Taxonomy" id="1828736"/>
    <lineage>
        <taxon>Bacteria</taxon>
        <taxon>Bacillati</taxon>
        <taxon>Cyanobacteriota</taxon>
        <taxon>Cyanophyceae</taxon>
        <taxon>Synechococcales</taxon>
        <taxon>Merismopediaceae</taxon>
        <taxon>Synechocystis</taxon>
    </lineage>
</organism>